<dbReference type="GO" id="GO:0070004">
    <property type="term" value="F:cysteine-type exopeptidase activity"/>
    <property type="evidence" value="ECO:0007669"/>
    <property type="project" value="InterPro"/>
</dbReference>
<evidence type="ECO:0000256" key="1">
    <source>
        <dbReference type="RuleBase" id="RU364089"/>
    </source>
</evidence>
<accession>A0A8J6M6Z3</accession>
<sequence>MCTCTIIGRDATEDGSVLLGANNDWDRTPGRLRYVPRMEHGRDESFRTVRGFEIPQAEITFAYHYTCCVYPIGHRSDAWAEGMNEYQVAVAQTGVHAFQPIDASGAALEADDIPWIILERAASARQAIELVGELVAQYGFNTSSWEGAEGVAVFAVADPKEGWWLELAPGHHWVAQRVPDDMASVRVNCLGIHDADLNDRENVLCSRGLAEYAAARGWGGEPAHFDFSGLYGRDKSINEWGPELDKLNMYRRWRAMSLYARRDLPENELIYQVRPAKKLNVDDVKAVLRDVYAGTCHDLTTVPEAGPFGDPFHDGPCCYSLAQVGTVASMVAHLRSWLPDAFGGIMWVALSNPHTSFYFPIPAGAGRLPARFSQTKTRKGEDKSAWWVFKDVGLLTSRRYRPNMTLLSQIQQTFETDAAQRMSTMEDALSALWPIDRTAAYALLDLFSVETASRALAAAEDAFAALELQY</sequence>
<reference evidence="2" key="1">
    <citation type="submission" date="2020-08" db="EMBL/GenBank/DDBJ databases">
        <title>Genome public.</title>
        <authorList>
            <person name="Liu C."/>
            <person name="Sun Q."/>
        </authorList>
    </citation>
    <scope>NUCLEOTIDE SEQUENCE</scope>
    <source>
        <strain evidence="2">NSJ-52</strain>
    </source>
</reference>
<comment type="similarity">
    <text evidence="1">Belongs to the peptidase C69 family.</text>
</comment>
<keyword evidence="1" id="KW-0645">Protease</keyword>
<dbReference type="InterPro" id="IPR005322">
    <property type="entry name" value="Peptidase_C69"/>
</dbReference>
<evidence type="ECO:0000313" key="3">
    <source>
        <dbReference type="Proteomes" id="UP000607645"/>
    </source>
</evidence>
<dbReference type="AlphaFoldDB" id="A0A8J6M6Z3"/>
<keyword evidence="3" id="KW-1185">Reference proteome</keyword>
<comment type="catalytic activity">
    <reaction evidence="1">
        <text>an L-aminoacyl-L-amino acid + H2O = 2 an L-alpha-amino acid</text>
        <dbReference type="Rhea" id="RHEA:48940"/>
        <dbReference type="ChEBI" id="CHEBI:15377"/>
        <dbReference type="ChEBI" id="CHEBI:59869"/>
        <dbReference type="ChEBI" id="CHEBI:77460"/>
    </reaction>
</comment>
<keyword evidence="1" id="KW-0224">Dipeptidase</keyword>
<proteinExistence type="inferred from homology"/>
<comment type="caution">
    <text evidence="2">The sequence shown here is derived from an EMBL/GenBank/DDBJ whole genome shotgun (WGS) entry which is preliminary data.</text>
</comment>
<dbReference type="GO" id="GO:0006508">
    <property type="term" value="P:proteolysis"/>
    <property type="evidence" value="ECO:0007669"/>
    <property type="project" value="UniProtKB-KW"/>
</dbReference>
<name>A0A8J6M6Z3_9FIRM</name>
<protein>
    <recommendedName>
        <fullName evidence="1">Dipeptidase</fullName>
        <ecNumber evidence="1">3.4.-.-</ecNumber>
    </recommendedName>
</protein>
<organism evidence="2 3">
    <name type="scientific">Lawsonibacter faecis</name>
    <dbReference type="NCBI Taxonomy" id="2763052"/>
    <lineage>
        <taxon>Bacteria</taxon>
        <taxon>Bacillati</taxon>
        <taxon>Bacillota</taxon>
        <taxon>Clostridia</taxon>
        <taxon>Eubacteriales</taxon>
        <taxon>Oscillospiraceae</taxon>
        <taxon>Lawsonibacter</taxon>
    </lineage>
</organism>
<dbReference type="EC" id="3.4.-.-" evidence="1"/>
<dbReference type="RefSeq" id="WP_186918313.1">
    <property type="nucleotide sequence ID" value="NZ_JACOPQ010000001.1"/>
</dbReference>
<dbReference type="Proteomes" id="UP000607645">
    <property type="component" value="Unassembled WGS sequence"/>
</dbReference>
<dbReference type="PANTHER" id="PTHR12994:SF17">
    <property type="entry name" value="LD30995P"/>
    <property type="match status" value="1"/>
</dbReference>
<dbReference type="Pfam" id="PF03577">
    <property type="entry name" value="Peptidase_C69"/>
    <property type="match status" value="1"/>
</dbReference>
<dbReference type="GO" id="GO:0016805">
    <property type="term" value="F:dipeptidase activity"/>
    <property type="evidence" value="ECO:0007669"/>
    <property type="project" value="UniProtKB-KW"/>
</dbReference>
<dbReference type="PANTHER" id="PTHR12994">
    <property type="entry name" value="SECERNIN"/>
    <property type="match status" value="1"/>
</dbReference>
<gene>
    <name evidence="2" type="ORF">H8S62_01990</name>
</gene>
<dbReference type="EMBL" id="JACOPQ010000001">
    <property type="protein sequence ID" value="MBC5735782.1"/>
    <property type="molecule type" value="Genomic_DNA"/>
</dbReference>
<evidence type="ECO:0000313" key="2">
    <source>
        <dbReference type="EMBL" id="MBC5735782.1"/>
    </source>
</evidence>
<keyword evidence="1" id="KW-0378">Hydrolase</keyword>
<dbReference type="Gene3D" id="3.60.60.10">
    <property type="entry name" value="Penicillin V Acylase, Chain A"/>
    <property type="match status" value="1"/>
</dbReference>